<dbReference type="Gene3D" id="1.10.418.60">
    <property type="entry name" value="Ncd80 complex, Nuf2 subunit"/>
    <property type="match status" value="1"/>
</dbReference>
<dbReference type="GO" id="GO:0044877">
    <property type="term" value="F:protein-containing complex binding"/>
    <property type="evidence" value="ECO:0007669"/>
    <property type="project" value="TreeGrafter"/>
</dbReference>
<accession>A0A8H4AFC3</accession>
<dbReference type="EMBL" id="WTPW01000684">
    <property type="protein sequence ID" value="KAF0488441.1"/>
    <property type="molecule type" value="Genomic_DNA"/>
</dbReference>
<dbReference type="PANTHER" id="PTHR21650">
    <property type="entry name" value="MEMBRALIN/KINETOCHORE PROTEIN NUF2"/>
    <property type="match status" value="1"/>
</dbReference>
<keyword evidence="9" id="KW-0539">Nucleus</keyword>
<feature type="coiled-coil region" evidence="12">
    <location>
        <begin position="309"/>
        <end position="445"/>
    </location>
</feature>
<name>A0A8H4AFC3_GIGMA</name>
<evidence type="ECO:0000256" key="10">
    <source>
        <dbReference type="ARBA" id="ARBA00023306"/>
    </source>
</evidence>
<dbReference type="GO" id="GO:0051383">
    <property type="term" value="P:kinetochore organization"/>
    <property type="evidence" value="ECO:0007669"/>
    <property type="project" value="TreeGrafter"/>
</dbReference>
<evidence type="ECO:0000256" key="4">
    <source>
        <dbReference type="ARBA" id="ARBA00022454"/>
    </source>
</evidence>
<evidence type="ECO:0000256" key="1">
    <source>
        <dbReference type="ARBA" id="ARBA00004123"/>
    </source>
</evidence>
<feature type="coiled-coil region" evidence="12">
    <location>
        <begin position="148"/>
        <end position="210"/>
    </location>
</feature>
<evidence type="ECO:0000259" key="13">
    <source>
        <dbReference type="Pfam" id="PF03800"/>
    </source>
</evidence>
<keyword evidence="5" id="KW-0132">Cell division</keyword>
<keyword evidence="8 12" id="KW-0175">Coiled coil</keyword>
<gene>
    <name evidence="15" type="ORF">F8M41_022273</name>
</gene>
<dbReference type="GO" id="GO:0045132">
    <property type="term" value="P:meiotic chromosome segregation"/>
    <property type="evidence" value="ECO:0007669"/>
    <property type="project" value="TreeGrafter"/>
</dbReference>
<keyword evidence="7" id="KW-0995">Kinetochore</keyword>
<proteinExistence type="inferred from homology"/>
<keyword evidence="4" id="KW-0158">Chromosome</keyword>
<dbReference type="InterPro" id="IPR041112">
    <property type="entry name" value="Nuf2_DHR10-like"/>
</dbReference>
<keyword evidence="6" id="KW-0498">Mitosis</keyword>
<evidence type="ECO:0000256" key="5">
    <source>
        <dbReference type="ARBA" id="ARBA00022618"/>
    </source>
</evidence>
<sequence length="455" mass="54070">MDYGSSGEGWCFPMLKDAEIEEFFKELSIDFTAQDMKKPTTARIFIAYGFIVEYTIGATAEEWGDTDWSGHLQMRLRKRNPGHDRPEFYFEPMKMMAIYKRMKKVMTAIGMDQFSFYDVLRPEVNRLRIFLSAAINFIRFREDQLQLFNDYEKQSEDLMKQNEELSERYKVLFERVERSKKKRIEDENEIKEYVQENSNLMSSMRELKKKQTGLLNEIASLKSIKAEAEERINNTQFLVVTAKQVLEKLRSRIVVNPEKLKQTIEEMNQTMSKEKDAMLGLGKKVRDIQSKVDILSIVEEEIVACNKILDEVINQRNKCEKANKDLRDLQEEIENKRQHSRELQKKEQILSRQKQNLEDRIQRQREKHKQRVIETEKKIEALQVEYDRVLEERKDSELKAAQQKKIYDEMSAKCTDLFQSWNKEKTEIESEFKALKDRIEGYHQEILLTCRISTG</sequence>
<keyword evidence="10" id="KW-0131">Cell cycle</keyword>
<evidence type="ECO:0000256" key="12">
    <source>
        <dbReference type="SAM" id="Coils"/>
    </source>
</evidence>
<organism evidence="15 16">
    <name type="scientific">Gigaspora margarita</name>
    <dbReference type="NCBI Taxonomy" id="4874"/>
    <lineage>
        <taxon>Eukaryota</taxon>
        <taxon>Fungi</taxon>
        <taxon>Fungi incertae sedis</taxon>
        <taxon>Mucoromycota</taxon>
        <taxon>Glomeromycotina</taxon>
        <taxon>Glomeromycetes</taxon>
        <taxon>Diversisporales</taxon>
        <taxon>Gigasporaceae</taxon>
        <taxon>Gigaspora</taxon>
    </lineage>
</organism>
<feature type="domain" description="Kinetochore protein Nuf2 N-terminal" evidence="13">
    <location>
        <begin position="11"/>
        <end position="155"/>
    </location>
</feature>
<dbReference type="GO" id="GO:0007052">
    <property type="term" value="P:mitotic spindle organization"/>
    <property type="evidence" value="ECO:0007669"/>
    <property type="project" value="TreeGrafter"/>
</dbReference>
<dbReference type="GO" id="GO:0051301">
    <property type="term" value="P:cell division"/>
    <property type="evidence" value="ECO:0007669"/>
    <property type="project" value="UniProtKB-KW"/>
</dbReference>
<dbReference type="Pfam" id="PF03800">
    <property type="entry name" value="Nuf2"/>
    <property type="match status" value="1"/>
</dbReference>
<evidence type="ECO:0000256" key="6">
    <source>
        <dbReference type="ARBA" id="ARBA00022776"/>
    </source>
</evidence>
<dbReference type="Pfam" id="PF18595">
    <property type="entry name" value="Nuf2_DHR10-like"/>
    <property type="match status" value="1"/>
</dbReference>
<dbReference type="InterPro" id="IPR038275">
    <property type="entry name" value="Nuf2_N_sf"/>
</dbReference>
<evidence type="ECO:0000256" key="11">
    <source>
        <dbReference type="ARBA" id="ARBA00023328"/>
    </source>
</evidence>
<comment type="similarity">
    <text evidence="3">Belongs to the NUF2 family.</text>
</comment>
<evidence type="ECO:0000256" key="3">
    <source>
        <dbReference type="ARBA" id="ARBA00005498"/>
    </source>
</evidence>
<evidence type="ECO:0000256" key="2">
    <source>
        <dbReference type="ARBA" id="ARBA00004629"/>
    </source>
</evidence>
<dbReference type="GO" id="GO:0031262">
    <property type="term" value="C:Ndc80 complex"/>
    <property type="evidence" value="ECO:0007669"/>
    <property type="project" value="InterPro"/>
</dbReference>
<evidence type="ECO:0000256" key="8">
    <source>
        <dbReference type="ARBA" id="ARBA00023054"/>
    </source>
</evidence>
<evidence type="ECO:0000256" key="7">
    <source>
        <dbReference type="ARBA" id="ARBA00022838"/>
    </source>
</evidence>
<keyword evidence="11" id="KW-0137">Centromere</keyword>
<dbReference type="PANTHER" id="PTHR21650:SF2">
    <property type="entry name" value="KINETOCHORE PROTEIN NUF2"/>
    <property type="match status" value="1"/>
</dbReference>
<reference evidence="15 16" key="1">
    <citation type="journal article" date="2019" name="Environ. Microbiol.">
        <title>At the nexus of three kingdoms: the genome of the mycorrhizal fungus Gigaspora margarita provides insights into plant, endobacterial and fungal interactions.</title>
        <authorList>
            <person name="Venice F."/>
            <person name="Ghignone S."/>
            <person name="Salvioli di Fossalunga A."/>
            <person name="Amselem J."/>
            <person name="Novero M."/>
            <person name="Xianan X."/>
            <person name="Sedzielewska Toro K."/>
            <person name="Morin E."/>
            <person name="Lipzen A."/>
            <person name="Grigoriev I.V."/>
            <person name="Henrissat B."/>
            <person name="Martin F.M."/>
            <person name="Bonfante P."/>
        </authorList>
    </citation>
    <scope>NUCLEOTIDE SEQUENCE [LARGE SCALE GENOMIC DNA]</scope>
    <source>
        <strain evidence="15 16">BEG34</strain>
    </source>
</reference>
<evidence type="ECO:0000259" key="14">
    <source>
        <dbReference type="Pfam" id="PF18595"/>
    </source>
</evidence>
<protein>
    <submittedName>
        <fullName evidence="15">Nuf2-domain-containing protein</fullName>
    </submittedName>
</protein>
<evidence type="ECO:0000313" key="15">
    <source>
        <dbReference type="EMBL" id="KAF0488441.1"/>
    </source>
</evidence>
<evidence type="ECO:0000256" key="9">
    <source>
        <dbReference type="ARBA" id="ARBA00023242"/>
    </source>
</evidence>
<keyword evidence="16" id="KW-1185">Reference proteome</keyword>
<comment type="subcellular location">
    <subcellularLocation>
        <location evidence="2">Chromosome</location>
        <location evidence="2">Centromere</location>
        <location evidence="2">Kinetochore</location>
    </subcellularLocation>
    <subcellularLocation>
        <location evidence="1">Nucleus</location>
    </subcellularLocation>
</comment>
<dbReference type="GO" id="GO:0051315">
    <property type="term" value="P:attachment of mitotic spindle microtubules to kinetochore"/>
    <property type="evidence" value="ECO:0007669"/>
    <property type="project" value="TreeGrafter"/>
</dbReference>
<evidence type="ECO:0000313" key="16">
    <source>
        <dbReference type="Proteomes" id="UP000439903"/>
    </source>
</evidence>
<dbReference type="OrthoDB" id="8194677at2759"/>
<dbReference type="AlphaFoldDB" id="A0A8H4AFC3"/>
<dbReference type="GO" id="GO:0005634">
    <property type="term" value="C:nucleus"/>
    <property type="evidence" value="ECO:0007669"/>
    <property type="project" value="UniProtKB-SubCell"/>
</dbReference>
<dbReference type="InterPro" id="IPR005549">
    <property type="entry name" value="Kinetochore_Nuf2_N"/>
</dbReference>
<feature type="domain" description="Nuf2 DHR10-like" evidence="14">
    <location>
        <begin position="269"/>
        <end position="383"/>
    </location>
</feature>
<comment type="caution">
    <text evidence="15">The sequence shown here is derived from an EMBL/GenBank/DDBJ whole genome shotgun (WGS) entry which is preliminary data.</text>
</comment>
<dbReference type="Proteomes" id="UP000439903">
    <property type="component" value="Unassembled WGS sequence"/>
</dbReference>